<evidence type="ECO:0000313" key="1">
    <source>
        <dbReference type="EMBL" id="SFQ21277.1"/>
    </source>
</evidence>
<sequence>MKSKLILLACIFYLGACQSDTGNKAKIYFDLKGFIDAQIKLLDKTKPAVLKTVIVGDKKEVKTIKDIDWAKELELFLQADINKSAYSQSYDNLSENGLKWYSLKIGEKIPVKKLVIQLNDEDIPVQIEAIIQTDNNLYSSEKKLQMNCENGHIKSYFIEGYQKVILGDKKTFKILGVMQ</sequence>
<dbReference type="Proteomes" id="UP000199306">
    <property type="component" value="Unassembled WGS sequence"/>
</dbReference>
<dbReference type="OrthoDB" id="794757at2"/>
<keyword evidence="2" id="KW-1185">Reference proteome</keyword>
<protein>
    <submittedName>
        <fullName evidence="1">Uncharacterized protein</fullName>
    </submittedName>
</protein>
<organism evidence="1 2">
    <name type="scientific">Pseudarcicella hirudinis</name>
    <dbReference type="NCBI Taxonomy" id="1079859"/>
    <lineage>
        <taxon>Bacteria</taxon>
        <taxon>Pseudomonadati</taxon>
        <taxon>Bacteroidota</taxon>
        <taxon>Cytophagia</taxon>
        <taxon>Cytophagales</taxon>
        <taxon>Flectobacillaceae</taxon>
        <taxon>Pseudarcicella</taxon>
    </lineage>
</organism>
<dbReference type="STRING" id="1079859.SAMN04515674_11273"/>
<evidence type="ECO:0000313" key="2">
    <source>
        <dbReference type="Proteomes" id="UP000199306"/>
    </source>
</evidence>
<dbReference type="RefSeq" id="WP_092018612.1">
    <property type="nucleotide sequence ID" value="NZ_FOXH01000012.1"/>
</dbReference>
<proteinExistence type="predicted"/>
<accession>A0A1I5WNY1</accession>
<reference evidence="1 2" key="1">
    <citation type="submission" date="2016-10" db="EMBL/GenBank/DDBJ databases">
        <authorList>
            <person name="de Groot N.N."/>
        </authorList>
    </citation>
    <scope>NUCLEOTIDE SEQUENCE [LARGE SCALE GENOMIC DNA]</scope>
    <source>
        <strain evidence="2">E92,LMG 26720,CCM 7988</strain>
    </source>
</reference>
<dbReference type="EMBL" id="FOXH01000012">
    <property type="protein sequence ID" value="SFQ21277.1"/>
    <property type="molecule type" value="Genomic_DNA"/>
</dbReference>
<gene>
    <name evidence="1" type="ORF">SAMN04515674_11273</name>
</gene>
<dbReference type="AlphaFoldDB" id="A0A1I5WNY1"/>
<name>A0A1I5WNY1_9BACT</name>